<protein>
    <submittedName>
        <fullName evidence="1">L-ascorbate oxidase</fullName>
    </submittedName>
</protein>
<comment type="caution">
    <text evidence="1">The sequence shown here is derived from an EMBL/GenBank/DDBJ whole genome shotgun (WGS) entry which is preliminary data.</text>
</comment>
<evidence type="ECO:0000313" key="1">
    <source>
        <dbReference type="EMBL" id="KAJ4714956.1"/>
    </source>
</evidence>
<accession>A0ACC1XU63</accession>
<sequence>MATSVVQVDIHEFIEVVFQNNEKTIQSWHLDGYDFWVVGYGFGQWTADKRKRYNLIDAITRHTTQVYPESWTAVLVSLANQGMWNLRSAMWERQYLGQ</sequence>
<name>A0ACC1XU63_MELAZ</name>
<evidence type="ECO:0000313" key="2">
    <source>
        <dbReference type="Proteomes" id="UP001164539"/>
    </source>
</evidence>
<keyword evidence="2" id="KW-1185">Reference proteome</keyword>
<reference evidence="1 2" key="1">
    <citation type="journal article" date="2023" name="Science">
        <title>Complex scaffold remodeling in plant triterpene biosynthesis.</title>
        <authorList>
            <person name="De La Pena R."/>
            <person name="Hodgson H."/>
            <person name="Liu J.C."/>
            <person name="Stephenson M.J."/>
            <person name="Martin A.C."/>
            <person name="Owen C."/>
            <person name="Harkess A."/>
            <person name="Leebens-Mack J."/>
            <person name="Jimenez L.E."/>
            <person name="Osbourn A."/>
            <person name="Sattely E.S."/>
        </authorList>
    </citation>
    <scope>NUCLEOTIDE SEQUENCE [LARGE SCALE GENOMIC DNA]</scope>
    <source>
        <strain evidence="2">cv. JPN11</strain>
        <tissue evidence="1">Leaf</tissue>
    </source>
</reference>
<gene>
    <name evidence="1" type="ORF">OWV82_013366</name>
</gene>
<proteinExistence type="predicted"/>
<dbReference type="EMBL" id="CM051400">
    <property type="protein sequence ID" value="KAJ4714956.1"/>
    <property type="molecule type" value="Genomic_DNA"/>
</dbReference>
<dbReference type="Proteomes" id="UP001164539">
    <property type="component" value="Chromosome 7"/>
</dbReference>
<organism evidence="1 2">
    <name type="scientific">Melia azedarach</name>
    <name type="common">Chinaberry tree</name>
    <dbReference type="NCBI Taxonomy" id="155640"/>
    <lineage>
        <taxon>Eukaryota</taxon>
        <taxon>Viridiplantae</taxon>
        <taxon>Streptophyta</taxon>
        <taxon>Embryophyta</taxon>
        <taxon>Tracheophyta</taxon>
        <taxon>Spermatophyta</taxon>
        <taxon>Magnoliopsida</taxon>
        <taxon>eudicotyledons</taxon>
        <taxon>Gunneridae</taxon>
        <taxon>Pentapetalae</taxon>
        <taxon>rosids</taxon>
        <taxon>malvids</taxon>
        <taxon>Sapindales</taxon>
        <taxon>Meliaceae</taxon>
        <taxon>Melia</taxon>
    </lineage>
</organism>